<protein>
    <submittedName>
        <fullName evidence="1">Uncharacterized protein</fullName>
    </submittedName>
</protein>
<reference evidence="1 2" key="1">
    <citation type="submission" date="2023-03" db="EMBL/GenBank/DDBJ databases">
        <title>WGS of Gossypium arboreum.</title>
        <authorList>
            <person name="Yu D."/>
        </authorList>
    </citation>
    <scope>NUCLEOTIDE SEQUENCE [LARGE SCALE GENOMIC DNA]</scope>
    <source>
        <tissue evidence="1">Leaf</tissue>
    </source>
</reference>
<dbReference type="Proteomes" id="UP001358586">
    <property type="component" value="Chromosome 11"/>
</dbReference>
<comment type="caution">
    <text evidence="1">The sequence shown here is derived from an EMBL/GenBank/DDBJ whole genome shotgun (WGS) entry which is preliminary data.</text>
</comment>
<evidence type="ECO:0000313" key="2">
    <source>
        <dbReference type="Proteomes" id="UP001358586"/>
    </source>
</evidence>
<evidence type="ECO:0000313" key="1">
    <source>
        <dbReference type="EMBL" id="KAK5786104.1"/>
    </source>
</evidence>
<organism evidence="1 2">
    <name type="scientific">Gossypium arboreum</name>
    <name type="common">Tree cotton</name>
    <name type="synonym">Gossypium nanking</name>
    <dbReference type="NCBI Taxonomy" id="29729"/>
    <lineage>
        <taxon>Eukaryota</taxon>
        <taxon>Viridiplantae</taxon>
        <taxon>Streptophyta</taxon>
        <taxon>Embryophyta</taxon>
        <taxon>Tracheophyta</taxon>
        <taxon>Spermatophyta</taxon>
        <taxon>Magnoliopsida</taxon>
        <taxon>eudicotyledons</taxon>
        <taxon>Gunneridae</taxon>
        <taxon>Pentapetalae</taxon>
        <taxon>rosids</taxon>
        <taxon>malvids</taxon>
        <taxon>Malvales</taxon>
        <taxon>Malvaceae</taxon>
        <taxon>Malvoideae</taxon>
        <taxon>Gossypium</taxon>
    </lineage>
</organism>
<proteinExistence type="predicted"/>
<keyword evidence="2" id="KW-1185">Reference proteome</keyword>
<dbReference type="EMBL" id="JARKNE010000011">
    <property type="protein sequence ID" value="KAK5786104.1"/>
    <property type="molecule type" value="Genomic_DNA"/>
</dbReference>
<sequence>MKSYPNLHNFFQNIERIIEKQNSEQVARNRLQLKVSIDAVKSLVFQACAFNGRDEVQDSRYQVVNKIDKIRRNVLLGSVGGRRKMAKVKWKQICLPKEKEGVATVDFRVKNKLLMAKQS</sequence>
<accession>A0ABR0N946</accession>
<name>A0ABR0N946_GOSAR</name>
<gene>
    <name evidence="1" type="ORF">PVK06_040731</name>
</gene>